<dbReference type="HOGENOM" id="CLU_056788_5_2_6"/>
<gene>
    <name evidence="2" type="ORF">IB75_06945</name>
</gene>
<reference evidence="2 3" key="1">
    <citation type="submission" date="2014-07" db="EMBL/GenBank/DDBJ databases">
        <title>Comparative analysis of Nitrosococcus oceani genome inventories of strains from Pacific and Atlantic gyres.</title>
        <authorList>
            <person name="Lim C.K."/>
            <person name="Wang L."/>
            <person name="Sayavedra-Soto L.A."/>
            <person name="Klotz M.G."/>
        </authorList>
    </citation>
    <scope>NUCLEOTIDE SEQUENCE [LARGE SCALE GENOMIC DNA]</scope>
    <source>
        <strain evidence="2 3">C-27</strain>
    </source>
</reference>
<dbReference type="Gene3D" id="1.10.10.60">
    <property type="entry name" value="Homeodomain-like"/>
    <property type="match status" value="1"/>
</dbReference>
<sequence>MTYSLDMRNAIISFVKNGGSKTEAARLFNVSRNTLYRWLGLDDLAPKKHGPRSRKIDKGKLKEHVEDYPDMFVHERAEIFGVHASSISRALKRLRIVKKRARV</sequence>
<dbReference type="InterPro" id="IPR009057">
    <property type="entry name" value="Homeodomain-like_sf"/>
</dbReference>
<organism evidence="2 3">
    <name type="scientific">Nitrosococcus oceani C-27</name>
    <dbReference type="NCBI Taxonomy" id="314279"/>
    <lineage>
        <taxon>Bacteria</taxon>
        <taxon>Pseudomonadati</taxon>
        <taxon>Pseudomonadota</taxon>
        <taxon>Gammaproteobacteria</taxon>
        <taxon>Chromatiales</taxon>
        <taxon>Chromatiaceae</taxon>
        <taxon>Nitrosococcus</taxon>
    </lineage>
</organism>
<evidence type="ECO:0000313" key="2">
    <source>
        <dbReference type="EMBL" id="KFI19745.1"/>
    </source>
</evidence>
<evidence type="ECO:0000259" key="1">
    <source>
        <dbReference type="Pfam" id="PF01710"/>
    </source>
</evidence>
<dbReference type="Pfam" id="PF01710">
    <property type="entry name" value="HTH_Tnp_IS630"/>
    <property type="match status" value="1"/>
</dbReference>
<dbReference type="AlphaFoldDB" id="A0A0E2Z807"/>
<dbReference type="EMBL" id="JPGN01000041">
    <property type="protein sequence ID" value="KFI19745.1"/>
    <property type="molecule type" value="Genomic_DNA"/>
</dbReference>
<dbReference type="OrthoDB" id="6658576at2"/>
<proteinExistence type="predicted"/>
<comment type="caution">
    <text evidence="2">The sequence shown here is derived from an EMBL/GenBank/DDBJ whole genome shotgun (WGS) entry which is preliminary data.</text>
</comment>
<dbReference type="Proteomes" id="UP000028839">
    <property type="component" value="Unassembled WGS sequence"/>
</dbReference>
<feature type="domain" description="Transposase Synechocystis PCC 6803" evidence="1">
    <location>
        <begin position="1"/>
        <end position="101"/>
    </location>
</feature>
<protein>
    <submittedName>
        <fullName evidence="2">Fis family transcriptional regulator</fullName>
    </submittedName>
</protein>
<dbReference type="SUPFAM" id="SSF46689">
    <property type="entry name" value="Homeodomain-like"/>
    <property type="match status" value="1"/>
</dbReference>
<accession>A0A0E2Z807</accession>
<name>A0A0E2Z807_9GAMM</name>
<dbReference type="InterPro" id="IPR002622">
    <property type="entry name" value="Transposase_14"/>
</dbReference>
<evidence type="ECO:0000313" key="3">
    <source>
        <dbReference type="Proteomes" id="UP000028839"/>
    </source>
</evidence>